<dbReference type="InterPro" id="IPR016167">
    <property type="entry name" value="FAD-bd_PCMH_sub1"/>
</dbReference>
<keyword evidence="5" id="KW-0560">Oxidoreductase</keyword>
<sequence length="462" mass="49093">MSHLLPRLDGAVADDDATLARFARDWGGLVHTRPSAVVRPAHTADVAAVLAFAADAGIAVAPRGTGHSAFGQSQAEAGIVLDLGGLRRVHPGQGTALVADGGATWRRVTDSALARGLTPEVLPDSLDLSVGGTLSVGGLGGASHRHGAQTDLVTELEVVTGAGEVVRCSAHENAALFDAVRAGLGQCGVITRATLALGRARGRVRRRKLYYRDLEAFLADQRTVVADERFDHVEGRALPDDSAASGGWSFRLDATTTFTLPTEANEDHEAAVRDGLSFDPETAEVAECGYGEFCDRMAPGAAAQRESGDWYRPHPWLTVLLPDDAVAEVVEHTLADLPGLGASGLVLLYPLRAERITTPLLRLPRGDREGTVWLFAVLDVADPHDPVALARRLEHHAEWYGRATAAGGTLYPSGALPHGTVDWTAHFGDAWERFEAARHRFDPAGVLAPGQRIFTAASRSRE</sequence>
<evidence type="ECO:0000313" key="8">
    <source>
        <dbReference type="Proteomes" id="UP000192591"/>
    </source>
</evidence>
<dbReference type="SUPFAM" id="SSF55103">
    <property type="entry name" value="FAD-linked oxidases, C-terminal domain"/>
    <property type="match status" value="1"/>
</dbReference>
<name>A0A1V8ZZ97_SACPI</name>
<dbReference type="Gene3D" id="3.30.43.10">
    <property type="entry name" value="Uridine Diphospho-n-acetylenolpyruvylglucosamine Reductase, domain 2"/>
    <property type="match status" value="1"/>
</dbReference>
<dbReference type="PANTHER" id="PTHR13878">
    <property type="entry name" value="GULONOLACTONE OXIDASE"/>
    <property type="match status" value="1"/>
</dbReference>
<accession>A0A1V8ZZ97</accession>
<evidence type="ECO:0000256" key="1">
    <source>
        <dbReference type="ARBA" id="ARBA00001974"/>
    </source>
</evidence>
<evidence type="ECO:0000256" key="2">
    <source>
        <dbReference type="ARBA" id="ARBA00005466"/>
    </source>
</evidence>
<keyword evidence="4" id="KW-0274">FAD</keyword>
<dbReference type="InterPro" id="IPR006093">
    <property type="entry name" value="Oxy_OxRdtase_FAD_BS"/>
</dbReference>
<gene>
    <name evidence="7" type="ORF">B1813_18775</name>
</gene>
<keyword evidence="8" id="KW-1185">Reference proteome</keyword>
<dbReference type="SUPFAM" id="SSF56176">
    <property type="entry name" value="FAD-binding/transporter-associated domain-like"/>
    <property type="match status" value="1"/>
</dbReference>
<dbReference type="Pfam" id="PF01565">
    <property type="entry name" value="FAD_binding_4"/>
    <property type="match status" value="1"/>
</dbReference>
<dbReference type="InterPro" id="IPR016170">
    <property type="entry name" value="Cytok_DH_C_sf"/>
</dbReference>
<dbReference type="InterPro" id="IPR006094">
    <property type="entry name" value="Oxid_FAD_bind_N"/>
</dbReference>
<dbReference type="EMBL" id="MWIH01000008">
    <property type="protein sequence ID" value="OQO90130.1"/>
    <property type="molecule type" value="Genomic_DNA"/>
</dbReference>
<comment type="caution">
    <text evidence="7">The sequence shown here is derived from an EMBL/GenBank/DDBJ whole genome shotgun (WGS) entry which is preliminary data.</text>
</comment>
<comment type="cofactor">
    <cofactor evidence="1">
        <name>FAD</name>
        <dbReference type="ChEBI" id="CHEBI:57692"/>
    </cofactor>
</comment>
<organism evidence="7 8">
    <name type="scientific">Saccharomonospora piscinae</name>
    <dbReference type="NCBI Taxonomy" id="687388"/>
    <lineage>
        <taxon>Bacteria</taxon>
        <taxon>Bacillati</taxon>
        <taxon>Actinomycetota</taxon>
        <taxon>Actinomycetes</taxon>
        <taxon>Pseudonocardiales</taxon>
        <taxon>Pseudonocardiaceae</taxon>
        <taxon>Saccharomonospora</taxon>
    </lineage>
</organism>
<comment type="similarity">
    <text evidence="2">Belongs to the oxygen-dependent FAD-linked oxidoreductase family.</text>
</comment>
<reference evidence="7 8" key="1">
    <citation type="submission" date="2017-02" db="EMBL/GenBank/DDBJ databases">
        <title>Draft genome of Saccharomonospora sp. 154.</title>
        <authorList>
            <person name="Alonso-Carmona G.S."/>
            <person name="De La Haba R."/>
            <person name="Vera-Gargallo B."/>
            <person name="Sandoval-Trujillo A.H."/>
            <person name="Ramirez-Duran N."/>
            <person name="Ventosa A."/>
        </authorList>
    </citation>
    <scope>NUCLEOTIDE SEQUENCE [LARGE SCALE GENOMIC DNA]</scope>
    <source>
        <strain evidence="7 8">LRS4.154</strain>
    </source>
</reference>
<dbReference type="STRING" id="1962155.B1813_18775"/>
<dbReference type="Pfam" id="PF09265">
    <property type="entry name" value="Cytokin-bind"/>
    <property type="match status" value="1"/>
</dbReference>
<evidence type="ECO:0000313" key="7">
    <source>
        <dbReference type="EMBL" id="OQO90130.1"/>
    </source>
</evidence>
<dbReference type="InterPro" id="IPR015345">
    <property type="entry name" value="Cytokinin_DH_FAD/cytokin-bd"/>
</dbReference>
<dbReference type="Gene3D" id="3.40.462.10">
    <property type="entry name" value="FAD-linked oxidases, C-terminal domain"/>
    <property type="match status" value="1"/>
</dbReference>
<dbReference type="PANTHER" id="PTHR13878:SF53">
    <property type="entry name" value="CYTOKININ DEHYDROGENASE 6"/>
    <property type="match status" value="1"/>
</dbReference>
<proteinExistence type="inferred from homology"/>
<keyword evidence="3" id="KW-0285">Flavoprotein</keyword>
<dbReference type="AlphaFoldDB" id="A0A1V8ZZ97"/>
<dbReference type="InterPro" id="IPR016169">
    <property type="entry name" value="FAD-bd_PCMH_sub2"/>
</dbReference>
<dbReference type="InterPro" id="IPR050432">
    <property type="entry name" value="FAD-linked_Oxidoreductases_BP"/>
</dbReference>
<dbReference type="PROSITE" id="PS51387">
    <property type="entry name" value="FAD_PCMH"/>
    <property type="match status" value="1"/>
</dbReference>
<protein>
    <submittedName>
        <fullName evidence="7">Dehydrogenase</fullName>
    </submittedName>
</protein>
<dbReference type="Gene3D" id="3.30.465.10">
    <property type="match status" value="1"/>
</dbReference>
<evidence type="ECO:0000259" key="6">
    <source>
        <dbReference type="PROSITE" id="PS51387"/>
    </source>
</evidence>
<evidence type="ECO:0000256" key="4">
    <source>
        <dbReference type="ARBA" id="ARBA00022827"/>
    </source>
</evidence>
<evidence type="ECO:0000256" key="5">
    <source>
        <dbReference type="ARBA" id="ARBA00023002"/>
    </source>
</evidence>
<dbReference type="InterPro" id="IPR016166">
    <property type="entry name" value="FAD-bd_PCMH"/>
</dbReference>
<dbReference type="GO" id="GO:0071949">
    <property type="term" value="F:FAD binding"/>
    <property type="evidence" value="ECO:0007669"/>
    <property type="project" value="InterPro"/>
</dbReference>
<feature type="domain" description="FAD-binding PCMH-type" evidence="6">
    <location>
        <begin position="30"/>
        <end position="200"/>
    </location>
</feature>
<dbReference type="InterPro" id="IPR016164">
    <property type="entry name" value="FAD-linked_Oxase-like_C"/>
</dbReference>
<dbReference type="GO" id="GO:0009690">
    <property type="term" value="P:cytokinin metabolic process"/>
    <property type="evidence" value="ECO:0007669"/>
    <property type="project" value="InterPro"/>
</dbReference>
<dbReference type="InterPro" id="IPR036318">
    <property type="entry name" value="FAD-bd_PCMH-like_sf"/>
</dbReference>
<dbReference type="Proteomes" id="UP000192591">
    <property type="component" value="Unassembled WGS sequence"/>
</dbReference>
<dbReference type="GO" id="GO:0019139">
    <property type="term" value="F:cytokinin dehydrogenase activity"/>
    <property type="evidence" value="ECO:0007669"/>
    <property type="project" value="InterPro"/>
</dbReference>
<evidence type="ECO:0000256" key="3">
    <source>
        <dbReference type="ARBA" id="ARBA00022630"/>
    </source>
</evidence>
<dbReference type="PROSITE" id="PS00862">
    <property type="entry name" value="OX2_COVAL_FAD"/>
    <property type="match status" value="1"/>
</dbReference>